<feature type="chain" id="PRO_5047247928" evidence="7">
    <location>
        <begin position="19"/>
        <end position="184"/>
    </location>
</feature>
<dbReference type="InterPro" id="IPR002196">
    <property type="entry name" value="Glyco_hydro_24"/>
</dbReference>
<dbReference type="PANTHER" id="PTHR38107:SF3">
    <property type="entry name" value="LYSOZYME RRRD-RELATED"/>
    <property type="match status" value="1"/>
</dbReference>
<evidence type="ECO:0000256" key="6">
    <source>
        <dbReference type="ARBA" id="ARBA00023295"/>
    </source>
</evidence>
<dbReference type="Proteomes" id="UP001610432">
    <property type="component" value="Unassembled WGS sequence"/>
</dbReference>
<keyword evidence="6" id="KW-0326">Glycosidase</keyword>
<keyword evidence="4" id="KW-0378">Hydrolase</keyword>
<sequence>MHSSIKLLIATIPALAASACIGPPVNQATLDLLKSFEKFVGEVYDDGYGNPTIGYGHLCADWSCSDIPFPQPLTEDTASQLLAGDIVGFQDDVTNALADPVTLDDNQYGALVSWTYNIGGGAMGSSSLVERLNEGQDVVTVVNEELPQWNLVDGVVSDGLVRRREAELALFNTPSDVGALPVAC</sequence>
<evidence type="ECO:0000313" key="9">
    <source>
        <dbReference type="Proteomes" id="UP001610432"/>
    </source>
</evidence>
<evidence type="ECO:0000256" key="5">
    <source>
        <dbReference type="ARBA" id="ARBA00023200"/>
    </source>
</evidence>
<dbReference type="InterPro" id="IPR034690">
    <property type="entry name" value="Endolysin_T4_type"/>
</dbReference>
<evidence type="ECO:0000256" key="3">
    <source>
        <dbReference type="ARBA" id="ARBA00022638"/>
    </source>
</evidence>
<keyword evidence="9" id="KW-1185">Reference proteome</keyword>
<dbReference type="RefSeq" id="XP_070891541.1">
    <property type="nucleotide sequence ID" value="XM_071031861.1"/>
</dbReference>
<dbReference type="SUPFAM" id="SSF53955">
    <property type="entry name" value="Lysozyme-like"/>
    <property type="match status" value="1"/>
</dbReference>
<dbReference type="HAMAP" id="MF_04110">
    <property type="entry name" value="ENDOLYSIN_T4"/>
    <property type="match status" value="1"/>
</dbReference>
<gene>
    <name evidence="8" type="ORF">BJX67DRAFT_376369</name>
</gene>
<accession>A0ABR4M7H3</accession>
<dbReference type="InterPro" id="IPR023346">
    <property type="entry name" value="Lysozyme-like_dom_sf"/>
</dbReference>
<proteinExistence type="inferred from homology"/>
<comment type="caution">
    <text evidence="8">The sequence shown here is derived from an EMBL/GenBank/DDBJ whole genome shotgun (WGS) entry which is preliminary data.</text>
</comment>
<keyword evidence="3" id="KW-0081">Bacteriolytic enzyme</keyword>
<keyword evidence="7" id="KW-0732">Signal</keyword>
<protein>
    <submittedName>
        <fullName evidence="8">Lysozyme-like protein</fullName>
    </submittedName>
</protein>
<dbReference type="InterPro" id="IPR023347">
    <property type="entry name" value="Lysozyme_dom_sf"/>
</dbReference>
<keyword evidence="2" id="KW-0929">Antimicrobial</keyword>
<dbReference type="InterPro" id="IPR033907">
    <property type="entry name" value="Endolysin_autolysin"/>
</dbReference>
<keyword evidence="5" id="KW-1035">Host cytoplasm</keyword>
<dbReference type="PROSITE" id="PS51257">
    <property type="entry name" value="PROKAR_LIPOPROTEIN"/>
    <property type="match status" value="1"/>
</dbReference>
<dbReference type="Pfam" id="PF00959">
    <property type="entry name" value="Phage_lysozyme"/>
    <property type="match status" value="1"/>
</dbReference>
<dbReference type="InterPro" id="IPR051018">
    <property type="entry name" value="Bacteriophage_GH24"/>
</dbReference>
<dbReference type="Gene3D" id="1.10.530.40">
    <property type="match status" value="1"/>
</dbReference>
<dbReference type="GeneID" id="98146933"/>
<feature type="signal peptide" evidence="7">
    <location>
        <begin position="1"/>
        <end position="18"/>
    </location>
</feature>
<name>A0ABR4M7H3_9EURO</name>
<evidence type="ECO:0000256" key="1">
    <source>
        <dbReference type="ARBA" id="ARBA00000632"/>
    </source>
</evidence>
<comment type="catalytic activity">
    <reaction evidence="1">
        <text>Hydrolysis of (1-&gt;4)-beta-linkages between N-acetylmuramic acid and N-acetyl-D-glucosamine residues in a peptidoglycan and between N-acetyl-D-glucosamine residues in chitodextrins.</text>
        <dbReference type="EC" id="3.2.1.17"/>
    </reaction>
</comment>
<reference evidence="8 9" key="1">
    <citation type="submission" date="2024-07" db="EMBL/GenBank/DDBJ databases">
        <title>Section-level genome sequencing and comparative genomics of Aspergillus sections Usti and Cavernicolus.</title>
        <authorList>
            <consortium name="Lawrence Berkeley National Laboratory"/>
            <person name="Nybo J.L."/>
            <person name="Vesth T.C."/>
            <person name="Theobald S."/>
            <person name="Frisvad J.C."/>
            <person name="Larsen T.O."/>
            <person name="Kjaerboelling I."/>
            <person name="Rothschild-Mancinelli K."/>
            <person name="Lyhne E.K."/>
            <person name="Kogle M.E."/>
            <person name="Barry K."/>
            <person name="Clum A."/>
            <person name="Na H."/>
            <person name="Ledsgaard L."/>
            <person name="Lin J."/>
            <person name="Lipzen A."/>
            <person name="Kuo A."/>
            <person name="Riley R."/>
            <person name="Mondo S."/>
            <person name="Labutti K."/>
            <person name="Haridas S."/>
            <person name="Pangalinan J."/>
            <person name="Salamov A.A."/>
            <person name="Simmons B.A."/>
            <person name="Magnuson J.K."/>
            <person name="Chen J."/>
            <person name="Drula E."/>
            <person name="Henrissat B."/>
            <person name="Wiebenga A."/>
            <person name="Lubbers R.J."/>
            <person name="Gomes A.C."/>
            <person name="Macurrencykelacurrency M.R."/>
            <person name="Stajich J."/>
            <person name="Grigoriev I.V."/>
            <person name="Mortensen U.H."/>
            <person name="De Vries R.P."/>
            <person name="Baker S.E."/>
            <person name="Andersen M.R."/>
        </authorList>
    </citation>
    <scope>NUCLEOTIDE SEQUENCE [LARGE SCALE GENOMIC DNA]</scope>
    <source>
        <strain evidence="8 9">CBS 449.75</strain>
    </source>
</reference>
<organism evidence="8 9">
    <name type="scientific">Aspergillus lucknowensis</name>
    <dbReference type="NCBI Taxonomy" id="176173"/>
    <lineage>
        <taxon>Eukaryota</taxon>
        <taxon>Fungi</taxon>
        <taxon>Dikarya</taxon>
        <taxon>Ascomycota</taxon>
        <taxon>Pezizomycotina</taxon>
        <taxon>Eurotiomycetes</taxon>
        <taxon>Eurotiomycetidae</taxon>
        <taxon>Eurotiales</taxon>
        <taxon>Aspergillaceae</taxon>
        <taxon>Aspergillus</taxon>
        <taxon>Aspergillus subgen. Nidulantes</taxon>
    </lineage>
</organism>
<evidence type="ECO:0000256" key="2">
    <source>
        <dbReference type="ARBA" id="ARBA00022529"/>
    </source>
</evidence>
<dbReference type="CDD" id="cd00737">
    <property type="entry name" value="lyz_endolysin_autolysin"/>
    <property type="match status" value="1"/>
</dbReference>
<evidence type="ECO:0000313" key="8">
    <source>
        <dbReference type="EMBL" id="KAL2872563.1"/>
    </source>
</evidence>
<evidence type="ECO:0000256" key="4">
    <source>
        <dbReference type="ARBA" id="ARBA00022801"/>
    </source>
</evidence>
<dbReference type="PANTHER" id="PTHR38107">
    <property type="match status" value="1"/>
</dbReference>
<evidence type="ECO:0000256" key="7">
    <source>
        <dbReference type="SAM" id="SignalP"/>
    </source>
</evidence>
<dbReference type="EMBL" id="JBFXLQ010000001">
    <property type="protein sequence ID" value="KAL2872563.1"/>
    <property type="molecule type" value="Genomic_DNA"/>
</dbReference>